<proteinExistence type="predicted"/>
<accession>A0A0E9RFT5</accession>
<dbReference type="EMBL" id="GBXM01081267">
    <property type="protein sequence ID" value="JAH27310.1"/>
    <property type="molecule type" value="Transcribed_RNA"/>
</dbReference>
<protein>
    <submittedName>
        <fullName evidence="1">Uncharacterized protein</fullName>
    </submittedName>
</protein>
<dbReference type="AlphaFoldDB" id="A0A0E9RFT5"/>
<reference evidence="1" key="1">
    <citation type="submission" date="2014-11" db="EMBL/GenBank/DDBJ databases">
        <authorList>
            <person name="Amaro Gonzalez C."/>
        </authorList>
    </citation>
    <scope>NUCLEOTIDE SEQUENCE</scope>
</reference>
<reference evidence="1" key="2">
    <citation type="journal article" date="2015" name="Fish Shellfish Immunol.">
        <title>Early steps in the European eel (Anguilla anguilla)-Vibrio vulnificus interaction in the gills: Role of the RtxA13 toxin.</title>
        <authorList>
            <person name="Callol A."/>
            <person name="Pajuelo D."/>
            <person name="Ebbesson L."/>
            <person name="Teles M."/>
            <person name="MacKenzie S."/>
            <person name="Amaro C."/>
        </authorList>
    </citation>
    <scope>NUCLEOTIDE SEQUENCE</scope>
</reference>
<sequence>MCPAVELVLECGLALAEPCGCRRSQLTAAGSLQIVGRENDS</sequence>
<evidence type="ECO:0000313" key="1">
    <source>
        <dbReference type="EMBL" id="JAH27310.1"/>
    </source>
</evidence>
<name>A0A0E9RFT5_ANGAN</name>
<organism evidence="1">
    <name type="scientific">Anguilla anguilla</name>
    <name type="common">European freshwater eel</name>
    <name type="synonym">Muraena anguilla</name>
    <dbReference type="NCBI Taxonomy" id="7936"/>
    <lineage>
        <taxon>Eukaryota</taxon>
        <taxon>Metazoa</taxon>
        <taxon>Chordata</taxon>
        <taxon>Craniata</taxon>
        <taxon>Vertebrata</taxon>
        <taxon>Euteleostomi</taxon>
        <taxon>Actinopterygii</taxon>
        <taxon>Neopterygii</taxon>
        <taxon>Teleostei</taxon>
        <taxon>Anguilliformes</taxon>
        <taxon>Anguillidae</taxon>
        <taxon>Anguilla</taxon>
    </lineage>
</organism>